<keyword evidence="4 6" id="KW-1133">Transmembrane helix</keyword>
<dbReference type="InterPro" id="IPR045263">
    <property type="entry name" value="GLUT"/>
</dbReference>
<feature type="transmembrane region" description="Helical" evidence="6">
    <location>
        <begin position="123"/>
        <end position="148"/>
    </location>
</feature>
<evidence type="ECO:0000256" key="6">
    <source>
        <dbReference type="SAM" id="Phobius"/>
    </source>
</evidence>
<feature type="transmembrane region" description="Helical" evidence="6">
    <location>
        <begin position="247"/>
        <end position="270"/>
    </location>
</feature>
<evidence type="ECO:0000313" key="8">
    <source>
        <dbReference type="WBParaSite" id="Minc3s01742g25987"/>
    </source>
</evidence>
<evidence type="ECO:0000256" key="5">
    <source>
        <dbReference type="ARBA" id="ARBA00023136"/>
    </source>
</evidence>
<dbReference type="InterPro" id="IPR005828">
    <property type="entry name" value="MFS_sugar_transport-like"/>
</dbReference>
<dbReference type="AlphaFoldDB" id="A0A914MH75"/>
<dbReference type="Pfam" id="PF00083">
    <property type="entry name" value="Sugar_tr"/>
    <property type="match status" value="1"/>
</dbReference>
<dbReference type="PROSITE" id="PS00217">
    <property type="entry name" value="SUGAR_TRANSPORT_2"/>
    <property type="match status" value="1"/>
</dbReference>
<dbReference type="SUPFAM" id="SSF103473">
    <property type="entry name" value="MFS general substrate transporter"/>
    <property type="match status" value="1"/>
</dbReference>
<keyword evidence="5 6" id="KW-0472">Membrane</keyword>
<dbReference type="GO" id="GO:0016020">
    <property type="term" value="C:membrane"/>
    <property type="evidence" value="ECO:0007669"/>
    <property type="project" value="UniProtKB-SubCell"/>
</dbReference>
<evidence type="ECO:0000256" key="3">
    <source>
        <dbReference type="ARBA" id="ARBA00022692"/>
    </source>
</evidence>
<dbReference type="GO" id="GO:0015149">
    <property type="term" value="F:hexose transmembrane transporter activity"/>
    <property type="evidence" value="ECO:0007669"/>
    <property type="project" value="TreeGrafter"/>
</dbReference>
<dbReference type="PANTHER" id="PTHR23503">
    <property type="entry name" value="SOLUTE CARRIER FAMILY 2"/>
    <property type="match status" value="1"/>
</dbReference>
<evidence type="ECO:0000313" key="7">
    <source>
        <dbReference type="Proteomes" id="UP000887563"/>
    </source>
</evidence>
<dbReference type="InterPro" id="IPR005829">
    <property type="entry name" value="Sugar_transporter_CS"/>
</dbReference>
<protein>
    <submittedName>
        <fullName evidence="8">Major facilitator superfamily (MFS) profile domain-containing protein</fullName>
    </submittedName>
</protein>
<dbReference type="Proteomes" id="UP000887563">
    <property type="component" value="Unplaced"/>
</dbReference>
<dbReference type="WBParaSite" id="Minc3s01742g25987">
    <property type="protein sequence ID" value="Minc3s01742g25987"/>
    <property type="gene ID" value="Minc3s01742g25987"/>
</dbReference>
<reference evidence="8" key="1">
    <citation type="submission" date="2022-11" db="UniProtKB">
        <authorList>
            <consortium name="WormBaseParasite"/>
        </authorList>
    </citation>
    <scope>IDENTIFICATION</scope>
</reference>
<feature type="transmembrane region" description="Helical" evidence="6">
    <location>
        <begin position="160"/>
        <end position="184"/>
    </location>
</feature>
<keyword evidence="3 6" id="KW-0812">Transmembrane</keyword>
<evidence type="ECO:0000256" key="4">
    <source>
        <dbReference type="ARBA" id="ARBA00022989"/>
    </source>
</evidence>
<proteinExistence type="predicted"/>
<keyword evidence="2" id="KW-0813">Transport</keyword>
<name>A0A914MH75_MELIC</name>
<feature type="transmembrane region" description="Helical" evidence="6">
    <location>
        <begin position="190"/>
        <end position="214"/>
    </location>
</feature>
<accession>A0A914MH75</accession>
<comment type="subcellular location">
    <subcellularLocation>
        <location evidence="1">Membrane</location>
        <topology evidence="1">Multi-pass membrane protein</topology>
    </subcellularLocation>
</comment>
<sequence length="306" mass="33684">MIRALGRKNKITHKVIEMNLTISRSVGRRSGGGFTSVTSLGAGGSGVILHGGGAGPSGQRYGNSGFQVGFHLGALNTPAKILIEWQRSLYKRIHGHDSVYKEELIWSITAPILLQMAKFVDNYIYMMISRFFIGFSSGINMALASIYLSEIAPMNLRGAIGCMSNVFLSTVFLFSLVVGLPFTLGDEENWHLIFLFSYIPISVQLTLLGFFCPVHGNFMEAERSLQLLRGRNDVTTIVSTNTSGGCLAAYLSIVFIAVYVVFFSIGFVAITETYLSDLFSSEARELVVVPQHWHQRNITSSTLLFV</sequence>
<dbReference type="InterPro" id="IPR036259">
    <property type="entry name" value="MFS_trans_sf"/>
</dbReference>
<organism evidence="7 8">
    <name type="scientific">Meloidogyne incognita</name>
    <name type="common">Southern root-knot nematode worm</name>
    <name type="synonym">Oxyuris incognita</name>
    <dbReference type="NCBI Taxonomy" id="6306"/>
    <lineage>
        <taxon>Eukaryota</taxon>
        <taxon>Metazoa</taxon>
        <taxon>Ecdysozoa</taxon>
        <taxon>Nematoda</taxon>
        <taxon>Chromadorea</taxon>
        <taxon>Rhabditida</taxon>
        <taxon>Tylenchina</taxon>
        <taxon>Tylenchomorpha</taxon>
        <taxon>Tylenchoidea</taxon>
        <taxon>Meloidogynidae</taxon>
        <taxon>Meloidogyninae</taxon>
        <taxon>Meloidogyne</taxon>
        <taxon>Meloidogyne incognita group</taxon>
    </lineage>
</organism>
<keyword evidence="7" id="KW-1185">Reference proteome</keyword>
<evidence type="ECO:0000256" key="1">
    <source>
        <dbReference type="ARBA" id="ARBA00004141"/>
    </source>
</evidence>
<dbReference type="PANTHER" id="PTHR23503:SF8">
    <property type="entry name" value="FACILITATED GLUCOSE TRANSPORTER PROTEIN 1"/>
    <property type="match status" value="1"/>
</dbReference>
<evidence type="ECO:0000256" key="2">
    <source>
        <dbReference type="ARBA" id="ARBA00022448"/>
    </source>
</evidence>
<dbReference type="Gene3D" id="1.20.1250.20">
    <property type="entry name" value="MFS general substrate transporter like domains"/>
    <property type="match status" value="1"/>
</dbReference>